<name>A0A1G4T322_9CAUL</name>
<proteinExistence type="predicted"/>
<keyword evidence="2" id="KW-1185">Reference proteome</keyword>
<dbReference type="Proteomes" id="UP000199150">
    <property type="component" value="Unassembled WGS sequence"/>
</dbReference>
<dbReference type="EMBL" id="FMTS01000006">
    <property type="protein sequence ID" value="SCW75842.1"/>
    <property type="molecule type" value="Genomic_DNA"/>
</dbReference>
<dbReference type="OrthoDB" id="9927425at2"/>
<accession>A0A1G4T322</accession>
<protein>
    <submittedName>
        <fullName evidence="1">Uncharacterized protein</fullName>
    </submittedName>
</protein>
<evidence type="ECO:0000313" key="1">
    <source>
        <dbReference type="EMBL" id="SCW75842.1"/>
    </source>
</evidence>
<gene>
    <name evidence="1" type="ORF">SAMN02927928_3214</name>
</gene>
<reference evidence="2" key="1">
    <citation type="submission" date="2016-10" db="EMBL/GenBank/DDBJ databases">
        <authorList>
            <person name="Varghese N."/>
            <person name="Submissions S."/>
        </authorList>
    </citation>
    <scope>NUCLEOTIDE SEQUENCE [LARGE SCALE GENOMIC DNA]</scope>
    <source>
        <strain evidence="2">CGMCC 1.3431</strain>
    </source>
</reference>
<dbReference type="RefSeq" id="WP_090650003.1">
    <property type="nucleotide sequence ID" value="NZ_CBCRYE010000005.1"/>
</dbReference>
<sequence>MSMMKENDQTRLQIQASGILEAFLQDHITLREAVADLAHLCRLDLCHLNGPNMDKRLADTLVLASNGEIDHDFAVTHLVRLATTHVLCVETPYAFN</sequence>
<evidence type="ECO:0000313" key="2">
    <source>
        <dbReference type="Proteomes" id="UP000199150"/>
    </source>
</evidence>
<organism evidence="1 2">
    <name type="scientific">Asticcacaulis taihuensis</name>
    <dbReference type="NCBI Taxonomy" id="260084"/>
    <lineage>
        <taxon>Bacteria</taxon>
        <taxon>Pseudomonadati</taxon>
        <taxon>Pseudomonadota</taxon>
        <taxon>Alphaproteobacteria</taxon>
        <taxon>Caulobacterales</taxon>
        <taxon>Caulobacteraceae</taxon>
        <taxon>Asticcacaulis</taxon>
    </lineage>
</organism>
<dbReference type="AlphaFoldDB" id="A0A1G4T322"/>